<reference evidence="1 2" key="1">
    <citation type="submission" date="2017-12" db="EMBL/GenBank/DDBJ databases">
        <title>Comparative genomics of Botrytis spp.</title>
        <authorList>
            <person name="Valero-Jimenez C.A."/>
            <person name="Tapia P."/>
            <person name="Veloso J."/>
            <person name="Silva-Moreno E."/>
            <person name="Staats M."/>
            <person name="Valdes J.H."/>
            <person name="Van Kan J.A.L."/>
        </authorList>
    </citation>
    <scope>NUCLEOTIDE SEQUENCE [LARGE SCALE GENOMIC DNA]</scope>
    <source>
        <strain evidence="1 2">Bh0001</strain>
    </source>
</reference>
<evidence type="ECO:0000313" key="2">
    <source>
        <dbReference type="Proteomes" id="UP000297814"/>
    </source>
</evidence>
<gene>
    <name evidence="1" type="ORF">BHYA_0071g00240</name>
</gene>
<evidence type="ECO:0000313" key="1">
    <source>
        <dbReference type="EMBL" id="TGO38613.1"/>
    </source>
</evidence>
<keyword evidence="2" id="KW-1185">Reference proteome</keyword>
<proteinExistence type="predicted"/>
<dbReference type="EMBL" id="PQXK01000071">
    <property type="protein sequence ID" value="TGO38613.1"/>
    <property type="molecule type" value="Genomic_DNA"/>
</dbReference>
<dbReference type="Proteomes" id="UP000297814">
    <property type="component" value="Unassembled WGS sequence"/>
</dbReference>
<dbReference type="AlphaFoldDB" id="A0A4Z1GZB2"/>
<sequence length="84" mass="9496">MLFAWDKVIIGDYLTSSVALTVTSSWSTLDEYLVLPYRAYLIDVTVTITVTGSNKKSMDIKLLTIISKNQQSPSGEEVWIHKDR</sequence>
<protein>
    <submittedName>
        <fullName evidence="1">Uncharacterized protein</fullName>
    </submittedName>
</protein>
<name>A0A4Z1GZB2_9HELO</name>
<comment type="caution">
    <text evidence="1">The sequence shown here is derived from an EMBL/GenBank/DDBJ whole genome shotgun (WGS) entry which is preliminary data.</text>
</comment>
<accession>A0A4Z1GZB2</accession>
<organism evidence="1 2">
    <name type="scientific">Botrytis hyacinthi</name>
    <dbReference type="NCBI Taxonomy" id="278943"/>
    <lineage>
        <taxon>Eukaryota</taxon>
        <taxon>Fungi</taxon>
        <taxon>Dikarya</taxon>
        <taxon>Ascomycota</taxon>
        <taxon>Pezizomycotina</taxon>
        <taxon>Leotiomycetes</taxon>
        <taxon>Helotiales</taxon>
        <taxon>Sclerotiniaceae</taxon>
        <taxon>Botrytis</taxon>
    </lineage>
</organism>